<dbReference type="AlphaFoldDB" id="A0A0A8XB84"/>
<accession>A0A0A8XB84</accession>
<keyword evidence="1" id="KW-1133">Transmembrane helix</keyword>
<dbReference type="EMBL" id="BASE01000113">
    <property type="protein sequence ID" value="GAM16287.1"/>
    <property type="molecule type" value="Genomic_DNA"/>
</dbReference>
<keyword evidence="1" id="KW-0472">Membrane</keyword>
<gene>
    <name evidence="2" type="ORF">SAMD00020551_4475</name>
</gene>
<feature type="transmembrane region" description="Helical" evidence="1">
    <location>
        <begin position="6"/>
        <end position="31"/>
    </location>
</feature>
<name>A0A0A8XB84_MESS1</name>
<evidence type="ECO:0000256" key="1">
    <source>
        <dbReference type="SAM" id="Phobius"/>
    </source>
</evidence>
<comment type="caution">
    <text evidence="2">The sequence shown here is derived from an EMBL/GenBank/DDBJ whole genome shotgun (WGS) entry which is preliminary data.</text>
</comment>
<protein>
    <submittedName>
        <fullName evidence="2">Uncharacterized protein</fullName>
    </submittedName>
</protein>
<evidence type="ECO:0000313" key="3">
    <source>
        <dbReference type="Proteomes" id="UP000031014"/>
    </source>
</evidence>
<evidence type="ECO:0000313" key="2">
    <source>
        <dbReference type="EMBL" id="GAM16287.1"/>
    </source>
</evidence>
<reference evidence="2 3" key="1">
    <citation type="submission" date="2013-06" db="EMBL/GenBank/DDBJ databases">
        <title>Whole genome shotgun sequence of Bacillus selenatarsenatis SF-1.</title>
        <authorList>
            <person name="Kuroda M."/>
            <person name="Sei K."/>
            <person name="Yamashita M."/>
            <person name="Ike M."/>
        </authorList>
    </citation>
    <scope>NUCLEOTIDE SEQUENCE [LARGE SCALE GENOMIC DNA]</scope>
    <source>
        <strain evidence="2 3">SF-1</strain>
    </source>
</reference>
<sequence length="55" mass="6501">MATFFTVFIMIAGTFISVFIVALLIVLWRFIRLQYLKIKNLYIEMKISNIKSKGR</sequence>
<keyword evidence="1" id="KW-0812">Transmembrane</keyword>
<organism evidence="2 3">
    <name type="scientific">Mesobacillus selenatarsenatis (strain DSM 18680 / JCM 14380 / FERM P-15431 / SF-1)</name>
    <dbReference type="NCBI Taxonomy" id="1321606"/>
    <lineage>
        <taxon>Bacteria</taxon>
        <taxon>Bacillati</taxon>
        <taxon>Bacillota</taxon>
        <taxon>Bacilli</taxon>
        <taxon>Bacillales</taxon>
        <taxon>Bacillaceae</taxon>
        <taxon>Mesobacillus</taxon>
    </lineage>
</organism>
<proteinExistence type="predicted"/>
<dbReference type="Proteomes" id="UP000031014">
    <property type="component" value="Unassembled WGS sequence"/>
</dbReference>
<keyword evidence="3" id="KW-1185">Reference proteome</keyword>